<keyword evidence="2" id="KW-1185">Reference proteome</keyword>
<name>A0A9R1XA54_LACSA</name>
<dbReference type="Proteomes" id="UP000235145">
    <property type="component" value="Unassembled WGS sequence"/>
</dbReference>
<evidence type="ECO:0000313" key="1">
    <source>
        <dbReference type="EMBL" id="KAJ0201107.1"/>
    </source>
</evidence>
<sequence>MSKECTTFNLVDLQELLFPVDNYRVCFDRKALCLVTDLRFGEYFHPVLILESSDNIWIMETFPNSSIIGFPMPGVIHQAVAYPRMRHMHVVECKRILDVTDVCSLVHLISYKLL</sequence>
<accession>A0A9R1XA54</accession>
<protein>
    <submittedName>
        <fullName evidence="1">Uncharacterized protein</fullName>
    </submittedName>
</protein>
<gene>
    <name evidence="1" type="ORF">LSAT_V11C600330700</name>
</gene>
<comment type="caution">
    <text evidence="1">The sequence shown here is derived from an EMBL/GenBank/DDBJ whole genome shotgun (WGS) entry which is preliminary data.</text>
</comment>
<dbReference type="EMBL" id="NBSK02000006">
    <property type="protein sequence ID" value="KAJ0201107.1"/>
    <property type="molecule type" value="Genomic_DNA"/>
</dbReference>
<evidence type="ECO:0000313" key="2">
    <source>
        <dbReference type="Proteomes" id="UP000235145"/>
    </source>
</evidence>
<organism evidence="1 2">
    <name type="scientific">Lactuca sativa</name>
    <name type="common">Garden lettuce</name>
    <dbReference type="NCBI Taxonomy" id="4236"/>
    <lineage>
        <taxon>Eukaryota</taxon>
        <taxon>Viridiplantae</taxon>
        <taxon>Streptophyta</taxon>
        <taxon>Embryophyta</taxon>
        <taxon>Tracheophyta</taxon>
        <taxon>Spermatophyta</taxon>
        <taxon>Magnoliopsida</taxon>
        <taxon>eudicotyledons</taxon>
        <taxon>Gunneridae</taxon>
        <taxon>Pentapetalae</taxon>
        <taxon>asterids</taxon>
        <taxon>campanulids</taxon>
        <taxon>Asterales</taxon>
        <taxon>Asteraceae</taxon>
        <taxon>Cichorioideae</taxon>
        <taxon>Cichorieae</taxon>
        <taxon>Lactucinae</taxon>
        <taxon>Lactuca</taxon>
    </lineage>
</organism>
<proteinExistence type="predicted"/>
<dbReference type="AlphaFoldDB" id="A0A9R1XA54"/>
<reference evidence="1 2" key="1">
    <citation type="journal article" date="2017" name="Nat. Commun.">
        <title>Genome assembly with in vitro proximity ligation data and whole-genome triplication in lettuce.</title>
        <authorList>
            <person name="Reyes-Chin-Wo S."/>
            <person name="Wang Z."/>
            <person name="Yang X."/>
            <person name="Kozik A."/>
            <person name="Arikit S."/>
            <person name="Song C."/>
            <person name="Xia L."/>
            <person name="Froenicke L."/>
            <person name="Lavelle D.O."/>
            <person name="Truco M.J."/>
            <person name="Xia R."/>
            <person name="Zhu S."/>
            <person name="Xu C."/>
            <person name="Xu H."/>
            <person name="Xu X."/>
            <person name="Cox K."/>
            <person name="Korf I."/>
            <person name="Meyers B.C."/>
            <person name="Michelmore R.W."/>
        </authorList>
    </citation>
    <scope>NUCLEOTIDE SEQUENCE [LARGE SCALE GENOMIC DNA]</scope>
    <source>
        <strain evidence="2">cv. Salinas</strain>
        <tissue evidence="1">Seedlings</tissue>
    </source>
</reference>